<organism evidence="8 9">
    <name type="scientific">Camellia sinensis var. sinensis</name>
    <name type="common">China tea</name>
    <dbReference type="NCBI Taxonomy" id="542762"/>
    <lineage>
        <taxon>Eukaryota</taxon>
        <taxon>Viridiplantae</taxon>
        <taxon>Streptophyta</taxon>
        <taxon>Embryophyta</taxon>
        <taxon>Tracheophyta</taxon>
        <taxon>Spermatophyta</taxon>
        <taxon>Magnoliopsida</taxon>
        <taxon>eudicotyledons</taxon>
        <taxon>Gunneridae</taxon>
        <taxon>Pentapetalae</taxon>
        <taxon>asterids</taxon>
        <taxon>Ericales</taxon>
        <taxon>Theaceae</taxon>
        <taxon>Camellia</taxon>
    </lineage>
</organism>
<dbReference type="EMBL" id="SDRB02005954">
    <property type="protein sequence ID" value="THG13271.1"/>
    <property type="molecule type" value="Genomic_DNA"/>
</dbReference>
<evidence type="ECO:0000313" key="8">
    <source>
        <dbReference type="EMBL" id="THG13271.1"/>
    </source>
</evidence>
<evidence type="ECO:0000256" key="5">
    <source>
        <dbReference type="PROSITE-ProRule" id="PRU01087"/>
    </source>
</evidence>
<name>A0A4S4EAR6_CAMSN</name>
<feature type="transmembrane region" description="Helical" evidence="6">
    <location>
        <begin position="173"/>
        <end position="193"/>
    </location>
</feature>
<comment type="subcellular location">
    <subcellularLocation>
        <location evidence="1">Membrane</location>
        <topology evidence="1">Multi-pass membrane protein</topology>
    </subcellularLocation>
</comment>
<dbReference type="Pfam" id="PF05241">
    <property type="entry name" value="EBP"/>
    <property type="match status" value="1"/>
</dbReference>
<keyword evidence="9" id="KW-1185">Reference proteome</keyword>
<dbReference type="AlphaFoldDB" id="A0A4S4EAR6"/>
<sequence>MVMVSVMKLMDRVLIVFSIAFGVAAPFDAGLLFLTPNLDPNNNNNLLVHHLKPLYEFKYGDYLVTNKPAFFVALVWLEVVFLWPLQLLNLYGILSPHASWLPLTFLLFGASYCTTMYAVLAEVMSHTVSDTLIMLYLLFIGCGVLSILRGLLTYYSSAAVLAEVMSHTVSDTLIMLYLLFIGCGVLSILRGLLTYYSSAAGKTTKINTRHESSGSGKKRA</sequence>
<gene>
    <name evidence="8" type="ORF">TEA_000144</name>
</gene>
<keyword evidence="2 5" id="KW-0812">Transmembrane</keyword>
<evidence type="ECO:0000256" key="6">
    <source>
        <dbReference type="SAM" id="Phobius"/>
    </source>
</evidence>
<dbReference type="InterPro" id="IPR051987">
    <property type="entry name" value="Sigma-2_receptor-like"/>
</dbReference>
<feature type="transmembrane region" description="Helical" evidence="6">
    <location>
        <begin position="132"/>
        <end position="152"/>
    </location>
</feature>
<dbReference type="GO" id="GO:0016020">
    <property type="term" value="C:membrane"/>
    <property type="evidence" value="ECO:0007669"/>
    <property type="project" value="UniProtKB-SubCell"/>
</dbReference>
<evidence type="ECO:0000256" key="4">
    <source>
        <dbReference type="ARBA" id="ARBA00023136"/>
    </source>
</evidence>
<dbReference type="PANTHER" id="PTHR31204">
    <property type="entry name" value="SIGMA INTRACELLULAR RECEPTOR 2"/>
    <property type="match status" value="1"/>
</dbReference>
<evidence type="ECO:0000256" key="1">
    <source>
        <dbReference type="ARBA" id="ARBA00004141"/>
    </source>
</evidence>
<feature type="domain" description="EXPERA" evidence="7">
    <location>
        <begin position="10"/>
        <end position="147"/>
    </location>
</feature>
<dbReference type="Proteomes" id="UP000306102">
    <property type="component" value="Unassembled WGS sequence"/>
</dbReference>
<keyword evidence="4 5" id="KW-0472">Membrane</keyword>
<dbReference type="GO" id="GO:0005783">
    <property type="term" value="C:endoplasmic reticulum"/>
    <property type="evidence" value="ECO:0007669"/>
    <property type="project" value="TreeGrafter"/>
</dbReference>
<protein>
    <recommendedName>
        <fullName evidence="7">EXPERA domain-containing protein</fullName>
    </recommendedName>
</protein>
<evidence type="ECO:0000256" key="3">
    <source>
        <dbReference type="ARBA" id="ARBA00022989"/>
    </source>
</evidence>
<feature type="transmembrane region" description="Helical" evidence="6">
    <location>
        <begin position="69"/>
        <end position="88"/>
    </location>
</feature>
<evidence type="ECO:0000313" key="9">
    <source>
        <dbReference type="Proteomes" id="UP000306102"/>
    </source>
</evidence>
<evidence type="ECO:0000256" key="2">
    <source>
        <dbReference type="ARBA" id="ARBA00022692"/>
    </source>
</evidence>
<feature type="transmembrane region" description="Helical" evidence="6">
    <location>
        <begin position="100"/>
        <end position="120"/>
    </location>
</feature>
<dbReference type="STRING" id="542762.A0A4S4EAR6"/>
<accession>A0A4S4EAR6</accession>
<dbReference type="PANTHER" id="PTHR31204:SF1">
    <property type="entry name" value="SIGMA INTRACELLULAR RECEPTOR 2"/>
    <property type="match status" value="1"/>
</dbReference>
<dbReference type="InterPro" id="IPR033118">
    <property type="entry name" value="EXPERA"/>
</dbReference>
<comment type="caution">
    <text evidence="8">The sequence shown here is derived from an EMBL/GenBank/DDBJ whole genome shotgun (WGS) entry which is preliminary data.</text>
</comment>
<proteinExistence type="predicted"/>
<dbReference type="PROSITE" id="PS51751">
    <property type="entry name" value="EXPERA"/>
    <property type="match status" value="1"/>
</dbReference>
<keyword evidence="3 5" id="KW-1133">Transmembrane helix</keyword>
<reference evidence="8 9" key="1">
    <citation type="journal article" date="2018" name="Proc. Natl. Acad. Sci. U.S.A.">
        <title>Draft genome sequence of Camellia sinensis var. sinensis provides insights into the evolution of the tea genome and tea quality.</title>
        <authorList>
            <person name="Wei C."/>
            <person name="Yang H."/>
            <person name="Wang S."/>
            <person name="Zhao J."/>
            <person name="Liu C."/>
            <person name="Gao L."/>
            <person name="Xia E."/>
            <person name="Lu Y."/>
            <person name="Tai Y."/>
            <person name="She G."/>
            <person name="Sun J."/>
            <person name="Cao H."/>
            <person name="Tong W."/>
            <person name="Gao Q."/>
            <person name="Li Y."/>
            <person name="Deng W."/>
            <person name="Jiang X."/>
            <person name="Wang W."/>
            <person name="Chen Q."/>
            <person name="Zhang S."/>
            <person name="Li H."/>
            <person name="Wu J."/>
            <person name="Wang P."/>
            <person name="Li P."/>
            <person name="Shi C."/>
            <person name="Zheng F."/>
            <person name="Jian J."/>
            <person name="Huang B."/>
            <person name="Shan D."/>
            <person name="Shi M."/>
            <person name="Fang C."/>
            <person name="Yue Y."/>
            <person name="Li F."/>
            <person name="Li D."/>
            <person name="Wei S."/>
            <person name="Han B."/>
            <person name="Jiang C."/>
            <person name="Yin Y."/>
            <person name="Xia T."/>
            <person name="Zhang Z."/>
            <person name="Bennetzen J.L."/>
            <person name="Zhao S."/>
            <person name="Wan X."/>
        </authorList>
    </citation>
    <scope>NUCLEOTIDE SEQUENCE [LARGE SCALE GENOMIC DNA]</scope>
    <source>
        <strain evidence="9">cv. Shuchazao</strain>
        <tissue evidence="8">Leaf</tissue>
    </source>
</reference>
<evidence type="ECO:0000259" key="7">
    <source>
        <dbReference type="PROSITE" id="PS51751"/>
    </source>
</evidence>